<dbReference type="RefSeq" id="WP_034415114.1">
    <property type="nucleotide sequence ID" value="NZ_JGVK01000033.1"/>
</dbReference>
<evidence type="ECO:0000256" key="4">
    <source>
        <dbReference type="ARBA" id="ARBA00049417"/>
    </source>
</evidence>
<evidence type="ECO:0000313" key="7">
    <source>
        <dbReference type="EMBL" id="KEY90846.1"/>
    </source>
</evidence>
<dbReference type="HAMAP" id="MF_00199">
    <property type="entry name" value="ApaH"/>
    <property type="match status" value="1"/>
</dbReference>
<accession>A0A084CM17</accession>
<reference evidence="7 8" key="1">
    <citation type="submission" date="2014-03" db="EMBL/GenBank/DDBJ databases">
        <title>Selection and divergence in the genomes of co-occurring obligate luminous symbionts with specific hosts.</title>
        <authorList>
            <person name="Hendry T.A."/>
            <person name="de Wet J.R."/>
            <person name="Dunlap P.V."/>
        </authorList>
    </citation>
    <scope>NUCLEOTIDE SEQUENCE [LARGE SCALE GENOMIC DNA]</scope>
    <source>
        <strain evidence="7 8">Ppalp.1</strain>
    </source>
</reference>
<evidence type="ECO:0000256" key="3">
    <source>
        <dbReference type="ARBA" id="ARBA00022801"/>
    </source>
</evidence>
<keyword evidence="8" id="KW-1185">Reference proteome</keyword>
<evidence type="ECO:0000256" key="5">
    <source>
        <dbReference type="HAMAP-Rule" id="MF_00199"/>
    </source>
</evidence>
<dbReference type="Pfam" id="PF00149">
    <property type="entry name" value="Metallophos"/>
    <property type="match status" value="1"/>
</dbReference>
<evidence type="ECO:0000256" key="2">
    <source>
        <dbReference type="ARBA" id="ARBA00005419"/>
    </source>
</evidence>
<evidence type="ECO:0000256" key="1">
    <source>
        <dbReference type="ARBA" id="ARBA00003413"/>
    </source>
</evidence>
<gene>
    <name evidence="5 7" type="primary">apaH</name>
    <name evidence="7" type="ORF">CF67_09014</name>
</gene>
<keyword evidence="3 5" id="KW-0378">Hydrolase</keyword>
<comment type="catalytic activity">
    <reaction evidence="4 5">
        <text>P(1),P(4)-bis(5'-adenosyl) tetraphosphate + H2O = 2 ADP + 2 H(+)</text>
        <dbReference type="Rhea" id="RHEA:24252"/>
        <dbReference type="ChEBI" id="CHEBI:15377"/>
        <dbReference type="ChEBI" id="CHEBI:15378"/>
        <dbReference type="ChEBI" id="CHEBI:58141"/>
        <dbReference type="ChEBI" id="CHEBI:456216"/>
        <dbReference type="EC" id="3.6.1.41"/>
    </reaction>
</comment>
<dbReference type="NCBIfam" id="NF001204">
    <property type="entry name" value="PRK00166.1"/>
    <property type="match status" value="1"/>
</dbReference>
<dbReference type="OrthoDB" id="9807890at2"/>
<dbReference type="InterPro" id="IPR004843">
    <property type="entry name" value="Calcineurin-like_PHP"/>
</dbReference>
<dbReference type="InterPro" id="IPR004617">
    <property type="entry name" value="ApaH"/>
</dbReference>
<evidence type="ECO:0000259" key="6">
    <source>
        <dbReference type="Pfam" id="PF00149"/>
    </source>
</evidence>
<dbReference type="STRING" id="1179155.CF67_09014"/>
<dbReference type="AlphaFoldDB" id="A0A084CM17"/>
<dbReference type="PIRSF" id="PIRSF000903">
    <property type="entry name" value="B5n-ttraPtase_sm"/>
    <property type="match status" value="1"/>
</dbReference>
<dbReference type="EC" id="3.6.1.41" evidence="5"/>
<dbReference type="eggNOG" id="COG0639">
    <property type="taxonomic scope" value="Bacteria"/>
</dbReference>
<dbReference type="CDD" id="cd07422">
    <property type="entry name" value="MPP_ApaH"/>
    <property type="match status" value="1"/>
</dbReference>
<dbReference type="InterPro" id="IPR029052">
    <property type="entry name" value="Metallo-depent_PP-like"/>
</dbReference>
<comment type="function">
    <text evidence="1 5">Hydrolyzes diadenosine 5',5'''-P1,P4-tetraphosphate to yield ADP.</text>
</comment>
<comment type="caution">
    <text evidence="7">The sequence shown here is derived from an EMBL/GenBank/DDBJ whole genome shotgun (WGS) entry which is preliminary data.</text>
</comment>
<comment type="similarity">
    <text evidence="2 5">Belongs to the Ap4A hydrolase family.</text>
</comment>
<dbReference type="GO" id="GO:0008803">
    <property type="term" value="F:bis(5'-nucleosyl)-tetraphosphatase (symmetrical) activity"/>
    <property type="evidence" value="ECO:0007669"/>
    <property type="project" value="UniProtKB-UniRule"/>
</dbReference>
<dbReference type="PANTHER" id="PTHR40942">
    <property type="match status" value="1"/>
</dbReference>
<dbReference type="Proteomes" id="UP000053784">
    <property type="component" value="Unassembled WGS sequence"/>
</dbReference>
<feature type="domain" description="Calcineurin-like phosphoesterase" evidence="6">
    <location>
        <begin position="4"/>
        <end position="152"/>
    </location>
</feature>
<evidence type="ECO:0000313" key="8">
    <source>
        <dbReference type="Proteomes" id="UP000053784"/>
    </source>
</evidence>
<name>A0A084CM17_9GAMM</name>
<dbReference type="PANTHER" id="PTHR40942:SF4">
    <property type="entry name" value="CYTOCHROME C5"/>
    <property type="match status" value="1"/>
</dbReference>
<protein>
    <recommendedName>
        <fullName evidence="5">Bis(5'-nucleosyl)-tetraphosphatase, symmetrical</fullName>
        <ecNumber evidence="5">3.6.1.41</ecNumber>
    </recommendedName>
    <alternativeName>
        <fullName evidence="5">Ap4A hydrolase</fullName>
    </alternativeName>
    <alternativeName>
        <fullName evidence="5">Diadenosine 5',5'''-P1,P4-tetraphosphate pyrophosphohydrolase</fullName>
    </alternativeName>
    <alternativeName>
        <fullName evidence="5">Diadenosine tetraphosphatase</fullName>
    </alternativeName>
</protein>
<dbReference type="EMBL" id="JGVK01000033">
    <property type="protein sequence ID" value="KEY90846.1"/>
    <property type="molecule type" value="Genomic_DNA"/>
</dbReference>
<organism evidence="7 8">
    <name type="scientific">Candidatus Photodesmus blepharonis</name>
    <dbReference type="NCBI Taxonomy" id="1179155"/>
    <lineage>
        <taxon>Bacteria</taxon>
        <taxon>Pseudomonadati</taxon>
        <taxon>Pseudomonadota</taxon>
        <taxon>Gammaproteobacteria</taxon>
        <taxon>Vibrionales</taxon>
        <taxon>Vibrionaceae</taxon>
        <taxon>Candidatus Photodesmus</taxon>
    </lineage>
</organism>
<proteinExistence type="inferred from homology"/>
<sequence length="280" mass="32297">MSNYIVGDVQGCFDELRLLLSCASFDPSKDTLWLTGDLIARGPKSLETLRFIKNLGNAARVVLGNHELHLLAVSIGVKKIEKKDKTSKILFSEDKQELLNWLRFQPLMAEHEEFIVCHAGISPQWTLSKARAAAREVEQQLQKQKSWPWLIKNMYTHTTQKVWSNTLSGIKHYCYTINAFTRMRFCYSNGELDMKHKHPPSEVRNKRLIPWFKIPWRQPLDKTILFGHWAGLDGYQDSNVIALDTGCVWGKTLTMLCWESKTFFAQNALNKQSKLINIKS</sequence>
<dbReference type="NCBIfam" id="TIGR00668">
    <property type="entry name" value="apaH"/>
    <property type="match status" value="1"/>
</dbReference>
<dbReference type="Gene3D" id="3.60.21.10">
    <property type="match status" value="1"/>
</dbReference>
<dbReference type="SUPFAM" id="SSF56300">
    <property type="entry name" value="Metallo-dependent phosphatases"/>
    <property type="match status" value="1"/>
</dbReference>